<feature type="compositionally biased region" description="Low complexity" evidence="1">
    <location>
        <begin position="180"/>
        <end position="212"/>
    </location>
</feature>
<sequence>MDAMPNNNGNGNVQLRNNQDVHTIGDINSNINMPLNNSRPINNNERFNNGTNINNQTSENMRLEEAPPNTPTTPTTRNNGRPSTFSLLSMIAGIILNQLTGYRSPNVPSYILNNNLNFPTRINMGYNAIRGLTENNTLGMNQRHVTETPNLPYPVEIQNNNESESSNVLNCGNERSNNDSSGTATGTETTTGTATGTVSGTETGTASGTASENLSRNATENSEEMPINRLPISDREYILTLENNLGFANQLNQTNLRGASTFVNQESCGGDNGFSELSRILEGDYAYNHDTDRFEYIHPPEYSDIELTPISSLTLSRNLYDDYDSAIFADKYLIEHRGTLNDPSDSDEYDAEEYELMQARRNVNTNRVPIADVYGRARFTFHDQISNNMSRSYSDIYDDDLFFHYDREYDTRDGTITSNRYGYINRNYGNNIYDDEDEDEDDGNDLYNILQFSYPRGGNSAYRSNRAYSLNDALDYDSMYDDYDDDGMYLSGNSYPSRSMSYETLYRNSMVLRRSPTEELTSDDTTQDNLPLNNSSSTNTPLNNSDVNNDTPVNDDLFDEINLDDEPTDTLNFGELRFDDTTINGTSFNNDIFPRDSLRDLSYDTLKPIDMYSNEDSSDDEEEVGPSTSASTSKDLYGSDDKYRLEIQGLLDDHLNSQYSDDETDELEYFDTISNFDYNTDEEYFSSVEDHEDDDDEELELIPSCSSSTSRRRRRANGGSSLAKERHREA</sequence>
<protein>
    <submittedName>
        <fullName evidence="2">Uncharacterized protein</fullName>
    </submittedName>
</protein>
<feature type="region of interest" description="Disordered" evidence="1">
    <location>
        <begin position="163"/>
        <end position="226"/>
    </location>
</feature>
<dbReference type="GeneID" id="19961695"/>
<feature type="compositionally biased region" description="Low complexity" evidence="1">
    <location>
        <begin position="529"/>
        <end position="545"/>
    </location>
</feature>
<feature type="region of interest" description="Disordered" evidence="1">
    <location>
        <begin position="48"/>
        <end position="81"/>
    </location>
</feature>
<feature type="compositionally biased region" description="Acidic residues" evidence="1">
    <location>
        <begin position="687"/>
        <end position="700"/>
    </location>
</feature>
<evidence type="ECO:0000313" key="3">
    <source>
        <dbReference type="Proteomes" id="UP000290582"/>
    </source>
</evidence>
<evidence type="ECO:0000313" key="2">
    <source>
        <dbReference type="EMBL" id="VEV56177.1"/>
    </source>
</evidence>
<reference evidence="2 3" key="1">
    <citation type="submission" date="2019-01" db="EMBL/GenBank/DDBJ databases">
        <authorList>
            <person name="Ramaprasad A."/>
        </authorList>
    </citation>
    <scope>NUCLEOTIDE SEQUENCE [LARGE SCALE GENOMIC DNA]</scope>
</reference>
<accession>A0A449BRS3</accession>
<dbReference type="RefSeq" id="XP_008625360.2">
    <property type="nucleotide sequence ID" value="XM_008627138.2"/>
</dbReference>
<feature type="compositionally biased region" description="Polar residues" evidence="1">
    <location>
        <begin position="48"/>
        <end position="60"/>
    </location>
</feature>
<proteinExistence type="predicted"/>
<name>A0A449BRS3_PLAVN</name>
<feature type="compositionally biased region" description="Polar residues" evidence="1">
    <location>
        <begin position="168"/>
        <end position="179"/>
    </location>
</feature>
<dbReference type="OrthoDB" id="373014at2759"/>
<dbReference type="Proteomes" id="UP000290582">
    <property type="component" value="Chromosome PVVCY_08"/>
</dbReference>
<dbReference type="EMBL" id="LR215064">
    <property type="protein sequence ID" value="VEV56177.1"/>
    <property type="molecule type" value="Genomic_DNA"/>
</dbReference>
<gene>
    <name evidence="2" type="ORF">PVVCY_0803380</name>
</gene>
<feature type="region of interest" description="Disordered" evidence="1">
    <location>
        <begin position="687"/>
        <end position="730"/>
    </location>
</feature>
<dbReference type="VEuPathDB" id="PlasmoDB:PVVCY_0803380"/>
<organism evidence="2 3">
    <name type="scientific">Plasmodium vinckei vinckei</name>
    <dbReference type="NCBI Taxonomy" id="54757"/>
    <lineage>
        <taxon>Eukaryota</taxon>
        <taxon>Sar</taxon>
        <taxon>Alveolata</taxon>
        <taxon>Apicomplexa</taxon>
        <taxon>Aconoidasida</taxon>
        <taxon>Haemosporida</taxon>
        <taxon>Plasmodiidae</taxon>
        <taxon>Plasmodium</taxon>
        <taxon>Plasmodium (Vinckeia)</taxon>
    </lineage>
</organism>
<dbReference type="AlphaFoldDB" id="A0A449BRS3"/>
<evidence type="ECO:0000256" key="1">
    <source>
        <dbReference type="SAM" id="MobiDB-lite"/>
    </source>
</evidence>
<feature type="region of interest" description="Disordered" evidence="1">
    <location>
        <begin position="610"/>
        <end position="637"/>
    </location>
</feature>
<feature type="region of interest" description="Disordered" evidence="1">
    <location>
        <begin position="516"/>
        <end position="553"/>
    </location>
</feature>
<feature type="compositionally biased region" description="Low complexity" evidence="1">
    <location>
        <begin position="72"/>
        <end position="81"/>
    </location>
</feature>
<dbReference type="KEGG" id="pvv:PVVCY_0803380"/>